<keyword evidence="1" id="KW-0805">Transcription regulation</keyword>
<sequence length="290" mass="32408">MDSSQKSLKTIISNSKLTKKEEEIAEYILSNLTDACLVTSIELANRLNVSNATIIRFPKKLGFSGYSDFQKYLREQCYEGSLAISDDVTIPSERLKLSYDKVKQSDLLNDNLKILENNIFSISEKNSSAEFNKAINHIIDARRVYILGSRARTGLTEIMGVFLNQIIDNIVINSTNSFTPFDTLASCSKDDCVIIFSFPRYSEVDIAAAKMANEANAKVVIITDKATAPIAHFADVLLLVSVDSNAFFNSYTPVLFLAELICTHVSRATVIQSEEKLERINKHISQFGMY</sequence>
<dbReference type="InterPro" id="IPR047640">
    <property type="entry name" value="RpiR-like"/>
</dbReference>
<dbReference type="Pfam" id="PF01418">
    <property type="entry name" value="HTH_6"/>
    <property type="match status" value="1"/>
</dbReference>
<organism evidence="6 7">
    <name type="scientific">Peribacillus frigoritolerans</name>
    <dbReference type="NCBI Taxonomy" id="450367"/>
    <lineage>
        <taxon>Bacteria</taxon>
        <taxon>Bacillati</taxon>
        <taxon>Bacillota</taxon>
        <taxon>Bacilli</taxon>
        <taxon>Bacillales</taxon>
        <taxon>Bacillaceae</taxon>
        <taxon>Peribacillus</taxon>
    </lineage>
</organism>
<dbReference type="SUPFAM" id="SSF53697">
    <property type="entry name" value="SIS domain"/>
    <property type="match status" value="1"/>
</dbReference>
<protein>
    <submittedName>
        <fullName evidence="6">MurR/RpiR family transcriptional regulator</fullName>
    </submittedName>
</protein>
<keyword evidence="2" id="KW-0238">DNA-binding</keyword>
<dbReference type="GO" id="GO:1901135">
    <property type="term" value="P:carbohydrate derivative metabolic process"/>
    <property type="evidence" value="ECO:0007669"/>
    <property type="project" value="InterPro"/>
</dbReference>
<dbReference type="InterPro" id="IPR046348">
    <property type="entry name" value="SIS_dom_sf"/>
</dbReference>
<dbReference type="Proteomes" id="UP001238973">
    <property type="component" value="Unassembled WGS sequence"/>
</dbReference>
<dbReference type="Pfam" id="PF01380">
    <property type="entry name" value="SIS"/>
    <property type="match status" value="1"/>
</dbReference>
<name>A0AAJ1VC46_9BACI</name>
<evidence type="ECO:0000256" key="3">
    <source>
        <dbReference type="ARBA" id="ARBA00023163"/>
    </source>
</evidence>
<dbReference type="SUPFAM" id="SSF46689">
    <property type="entry name" value="Homeodomain-like"/>
    <property type="match status" value="1"/>
</dbReference>
<proteinExistence type="predicted"/>
<evidence type="ECO:0000259" key="5">
    <source>
        <dbReference type="PROSITE" id="PS51464"/>
    </source>
</evidence>
<dbReference type="PROSITE" id="PS51071">
    <property type="entry name" value="HTH_RPIR"/>
    <property type="match status" value="1"/>
</dbReference>
<evidence type="ECO:0000256" key="1">
    <source>
        <dbReference type="ARBA" id="ARBA00023015"/>
    </source>
</evidence>
<accession>A0AAJ1VC46</accession>
<feature type="domain" description="HTH rpiR-type" evidence="4">
    <location>
        <begin position="4"/>
        <end position="80"/>
    </location>
</feature>
<dbReference type="AlphaFoldDB" id="A0AAJ1VC46"/>
<keyword evidence="3" id="KW-0804">Transcription</keyword>
<dbReference type="InterPro" id="IPR009057">
    <property type="entry name" value="Homeodomain-like_sf"/>
</dbReference>
<comment type="caution">
    <text evidence="6">The sequence shown here is derived from an EMBL/GenBank/DDBJ whole genome shotgun (WGS) entry which is preliminary data.</text>
</comment>
<dbReference type="InterPro" id="IPR000281">
    <property type="entry name" value="HTH_RpiR"/>
</dbReference>
<dbReference type="CDD" id="cd05013">
    <property type="entry name" value="SIS_RpiR"/>
    <property type="match status" value="1"/>
</dbReference>
<dbReference type="InterPro" id="IPR036388">
    <property type="entry name" value="WH-like_DNA-bd_sf"/>
</dbReference>
<dbReference type="GO" id="GO:0097367">
    <property type="term" value="F:carbohydrate derivative binding"/>
    <property type="evidence" value="ECO:0007669"/>
    <property type="project" value="InterPro"/>
</dbReference>
<reference evidence="6" key="1">
    <citation type="submission" date="2023-06" db="EMBL/GenBank/DDBJ databases">
        <title>Comparative genomics of Bacillaceae isolates and their secondary metabolite potential.</title>
        <authorList>
            <person name="Song L."/>
            <person name="Nielsen L.J."/>
            <person name="Mohite O."/>
            <person name="Xu X."/>
            <person name="Weber T."/>
            <person name="Kovacs A.T."/>
        </authorList>
    </citation>
    <scope>NUCLEOTIDE SEQUENCE</scope>
    <source>
        <strain evidence="6">G1S1</strain>
    </source>
</reference>
<dbReference type="Gene3D" id="3.40.50.10490">
    <property type="entry name" value="Glucose-6-phosphate isomerase like protein, domain 1"/>
    <property type="match status" value="1"/>
</dbReference>
<evidence type="ECO:0000259" key="4">
    <source>
        <dbReference type="PROSITE" id="PS51071"/>
    </source>
</evidence>
<dbReference type="PANTHER" id="PTHR30514:SF18">
    <property type="entry name" value="RPIR-FAMILY TRANSCRIPTIONAL REGULATOR"/>
    <property type="match status" value="1"/>
</dbReference>
<feature type="domain" description="SIS" evidence="5">
    <location>
        <begin position="134"/>
        <end position="276"/>
    </location>
</feature>
<dbReference type="GO" id="GO:0003700">
    <property type="term" value="F:DNA-binding transcription factor activity"/>
    <property type="evidence" value="ECO:0007669"/>
    <property type="project" value="InterPro"/>
</dbReference>
<evidence type="ECO:0000313" key="7">
    <source>
        <dbReference type="Proteomes" id="UP001238973"/>
    </source>
</evidence>
<gene>
    <name evidence="6" type="ORF">QUF85_00595</name>
</gene>
<dbReference type="InterPro" id="IPR001347">
    <property type="entry name" value="SIS_dom"/>
</dbReference>
<dbReference type="Gene3D" id="1.10.10.10">
    <property type="entry name" value="Winged helix-like DNA-binding domain superfamily/Winged helix DNA-binding domain"/>
    <property type="match status" value="1"/>
</dbReference>
<dbReference type="GO" id="GO:0003677">
    <property type="term" value="F:DNA binding"/>
    <property type="evidence" value="ECO:0007669"/>
    <property type="project" value="UniProtKB-KW"/>
</dbReference>
<evidence type="ECO:0000313" key="6">
    <source>
        <dbReference type="EMBL" id="MDM5281878.1"/>
    </source>
</evidence>
<dbReference type="EMBL" id="JAUCFI010000001">
    <property type="protein sequence ID" value="MDM5281878.1"/>
    <property type="molecule type" value="Genomic_DNA"/>
</dbReference>
<dbReference type="PROSITE" id="PS51464">
    <property type="entry name" value="SIS"/>
    <property type="match status" value="1"/>
</dbReference>
<dbReference type="PANTHER" id="PTHR30514">
    <property type="entry name" value="GLUCOKINASE"/>
    <property type="match status" value="1"/>
</dbReference>
<dbReference type="InterPro" id="IPR035472">
    <property type="entry name" value="RpiR-like_SIS"/>
</dbReference>
<evidence type="ECO:0000256" key="2">
    <source>
        <dbReference type="ARBA" id="ARBA00023125"/>
    </source>
</evidence>
<dbReference type="RefSeq" id="WP_289348137.1">
    <property type="nucleotide sequence ID" value="NZ_JAUCFI010000001.1"/>
</dbReference>